<name>A0A936YW84_9BURK</name>
<evidence type="ECO:0000256" key="1">
    <source>
        <dbReference type="SAM" id="MobiDB-lite"/>
    </source>
</evidence>
<reference evidence="2 3" key="1">
    <citation type="journal article" date="2017" name="Int. J. Syst. Evol. Microbiol.">
        <title>Ramlibacter monticola sp. nov., isolated from forest soil.</title>
        <authorList>
            <person name="Chaudhary D.K."/>
            <person name="Kim J."/>
        </authorList>
    </citation>
    <scope>NUCLEOTIDE SEQUENCE [LARGE SCALE GENOMIC DNA]</scope>
    <source>
        <strain evidence="2 3">KACC 19175</strain>
    </source>
</reference>
<evidence type="ECO:0000313" key="3">
    <source>
        <dbReference type="Proteomes" id="UP000599109"/>
    </source>
</evidence>
<comment type="caution">
    <text evidence="2">The sequence shown here is derived from an EMBL/GenBank/DDBJ whole genome shotgun (WGS) entry which is preliminary data.</text>
</comment>
<feature type="compositionally biased region" description="Pro residues" evidence="1">
    <location>
        <begin position="1"/>
        <end position="28"/>
    </location>
</feature>
<dbReference type="RefSeq" id="WP_201673295.1">
    <property type="nucleotide sequence ID" value="NZ_JAEQNE010000001.1"/>
</dbReference>
<dbReference type="EMBL" id="JAEQNE010000001">
    <property type="protein sequence ID" value="MBL0390713.1"/>
    <property type="molecule type" value="Genomic_DNA"/>
</dbReference>
<feature type="region of interest" description="Disordered" evidence="1">
    <location>
        <begin position="1"/>
        <end position="49"/>
    </location>
</feature>
<sequence length="49" mass="5172">MNWNAPTPPPAPVDAPKPANPEPTAPPIDPEKGRVKTPGEPGKSEHPKQ</sequence>
<evidence type="ECO:0000313" key="2">
    <source>
        <dbReference type="EMBL" id="MBL0390713.1"/>
    </source>
</evidence>
<protein>
    <submittedName>
        <fullName evidence="2">Uncharacterized protein</fullName>
    </submittedName>
</protein>
<keyword evidence="3" id="KW-1185">Reference proteome</keyword>
<gene>
    <name evidence="2" type="ORF">JJ685_06100</name>
</gene>
<proteinExistence type="predicted"/>
<organism evidence="2 3">
    <name type="scientific">Ramlibacter monticola</name>
    <dbReference type="NCBI Taxonomy" id="1926872"/>
    <lineage>
        <taxon>Bacteria</taxon>
        <taxon>Pseudomonadati</taxon>
        <taxon>Pseudomonadota</taxon>
        <taxon>Betaproteobacteria</taxon>
        <taxon>Burkholderiales</taxon>
        <taxon>Comamonadaceae</taxon>
        <taxon>Ramlibacter</taxon>
    </lineage>
</organism>
<accession>A0A936YW84</accession>
<dbReference type="AlphaFoldDB" id="A0A936YW84"/>
<dbReference type="Proteomes" id="UP000599109">
    <property type="component" value="Unassembled WGS sequence"/>
</dbReference>